<feature type="transmembrane region" description="Helical" evidence="10">
    <location>
        <begin position="439"/>
        <end position="461"/>
    </location>
</feature>
<feature type="compositionally biased region" description="Polar residues" evidence="11">
    <location>
        <begin position="177"/>
        <end position="186"/>
    </location>
</feature>
<feature type="region of interest" description="Disordered" evidence="11">
    <location>
        <begin position="250"/>
        <end position="341"/>
    </location>
</feature>
<dbReference type="EMBL" id="MU865296">
    <property type="protein sequence ID" value="KAK4230806.1"/>
    <property type="molecule type" value="Genomic_DNA"/>
</dbReference>
<keyword evidence="9 10" id="KW-0472">Membrane</keyword>
<feature type="compositionally biased region" description="Polar residues" evidence="11">
    <location>
        <begin position="882"/>
        <end position="893"/>
    </location>
</feature>
<dbReference type="InterPro" id="IPR004773">
    <property type="entry name" value="K/Na_transp_Trk1/HKT1"/>
</dbReference>
<dbReference type="InterPro" id="IPR003445">
    <property type="entry name" value="Cat_transpt"/>
</dbReference>
<dbReference type="Pfam" id="PF02386">
    <property type="entry name" value="TrkH"/>
    <property type="match status" value="1"/>
</dbReference>
<evidence type="ECO:0000256" key="2">
    <source>
        <dbReference type="ARBA" id="ARBA00009137"/>
    </source>
</evidence>
<dbReference type="GO" id="GO:0005886">
    <property type="term" value="C:plasma membrane"/>
    <property type="evidence" value="ECO:0007669"/>
    <property type="project" value="InterPro"/>
</dbReference>
<sequence length="909" mass="101801">MERFKSIIKYSILEAVIDWVRSLWSTNHHFSFLTAHYIWILFLSLLGSVIMYGAGLGRNGQMPYIDALFFTAGASTQAGLNTIDVNQLNTFQQVIIYLWPMMSNPITINAFVVFLRLYWFEEKLQDLNDIKRKWGTVSRSRAKAKPSDNNEAEQGVNGRKITVMLNGARSRIGNDGTLLQASPNPNDQDRLGISLPHGSPPAQHGATTSLEHKKPEIKFAPTVTKSDGMGEDTLKMPRTWSDEDHIAIVERQKKEDDQEVLRIPNPRDAERGVVPKRVEAGDVDEADLLSPRAQTFDDSFHDDGDDRPQSPTQRGRHQAITIEEPDRRKLQEADSDDVSDHTRAAVHTLSAFVPKLPKSWAKSYRKNHEAGDNDAGPSQGTKRRQSFQAVRNALSRDKIEGTPYLSWEPTIGRNSAFPDLTEEQREELGGIEYRSLKTLAIILTIYFWGFSIMGVIGLLPWILHVNNYGQVVDQAAQSRTWWGIFTPQSAFMDMGFTLTPDSMNSFNRATWPLLLMSFLIIIGNTGFPIMLRFMIWVLSLVIPMGTGLYEELRFLLDHPRRCFTLLFPSSATWWLLLLLVLLNGLDVMFFIVLDLGSGPVVDLPAGIKILNGIFEAASTRTAGFSCVNLAQLHPAVQVSYMIMMYISVFPIAISVRRTNVYEEKSLGIYGSPEDLEDENAKKTDWAYVGSHARRQLSFDLPYIACGIFILAISEGSKLMDPVQQANGFTMFGLLFETVSAYGTVGMSLGYNGVNASLSSQFSVVGKLVIIAMMLRGRHRGLPYALDRAILLPRESLNAKDAAAADADNRMTRQDSRASVITGAGAASLRRQRSQSNVFTTLFHPGPQAPIQQHRTLPRRSTDINMDDAEARATRVTSRRTEPGTTRRQNTFSFFSPRPRTASVRHDDDN</sequence>
<feature type="transmembrane region" description="Helical" evidence="10">
    <location>
        <begin position="727"/>
        <end position="750"/>
    </location>
</feature>
<feature type="transmembrane region" description="Helical" evidence="10">
    <location>
        <begin position="638"/>
        <end position="655"/>
    </location>
</feature>
<comment type="subcellular location">
    <subcellularLocation>
        <location evidence="1">Membrane</location>
        <topology evidence="1">Multi-pass membrane protein</topology>
    </subcellularLocation>
</comment>
<feature type="region of interest" description="Disordered" evidence="11">
    <location>
        <begin position="138"/>
        <end position="158"/>
    </location>
</feature>
<evidence type="ECO:0000256" key="7">
    <source>
        <dbReference type="ARBA" id="ARBA00022989"/>
    </source>
</evidence>
<name>A0AAN7H0G3_9PEZI</name>
<keyword evidence="3 10" id="KW-0813">Transport</keyword>
<comment type="similarity">
    <text evidence="2 10">Belongs to the TrkH potassium transport family.</text>
</comment>
<reference evidence="12" key="1">
    <citation type="journal article" date="2023" name="Mol. Phylogenet. Evol.">
        <title>Genome-scale phylogeny and comparative genomics of the fungal order Sordariales.</title>
        <authorList>
            <person name="Hensen N."/>
            <person name="Bonometti L."/>
            <person name="Westerberg I."/>
            <person name="Brannstrom I.O."/>
            <person name="Guillou S."/>
            <person name="Cros-Aarteil S."/>
            <person name="Calhoun S."/>
            <person name="Haridas S."/>
            <person name="Kuo A."/>
            <person name="Mondo S."/>
            <person name="Pangilinan J."/>
            <person name="Riley R."/>
            <person name="LaButti K."/>
            <person name="Andreopoulos B."/>
            <person name="Lipzen A."/>
            <person name="Chen C."/>
            <person name="Yan M."/>
            <person name="Daum C."/>
            <person name="Ng V."/>
            <person name="Clum A."/>
            <person name="Steindorff A."/>
            <person name="Ohm R.A."/>
            <person name="Martin F."/>
            <person name="Silar P."/>
            <person name="Natvig D.O."/>
            <person name="Lalanne C."/>
            <person name="Gautier V."/>
            <person name="Ament-Velasquez S.L."/>
            <person name="Kruys A."/>
            <person name="Hutchinson M.I."/>
            <person name="Powell A.J."/>
            <person name="Barry K."/>
            <person name="Miller A.N."/>
            <person name="Grigoriev I.V."/>
            <person name="Debuchy R."/>
            <person name="Gladieux P."/>
            <person name="Hiltunen Thoren M."/>
            <person name="Johannesson H."/>
        </authorList>
    </citation>
    <scope>NUCLEOTIDE SEQUENCE</scope>
    <source>
        <strain evidence="12">CBS 990.96</strain>
    </source>
</reference>
<dbReference type="PANTHER" id="PTHR31064:SF30">
    <property type="entry name" value="HIGH-AFFINITY POTASSIUM TRANSPORT PROTEIN-RELATED"/>
    <property type="match status" value="1"/>
</dbReference>
<keyword evidence="7 10" id="KW-1133">Transmembrane helix</keyword>
<feature type="transmembrane region" description="Helical" evidence="10">
    <location>
        <begin position="95"/>
        <end position="119"/>
    </location>
</feature>
<reference evidence="12" key="2">
    <citation type="submission" date="2023-05" db="EMBL/GenBank/DDBJ databases">
        <authorList>
            <consortium name="Lawrence Berkeley National Laboratory"/>
            <person name="Steindorff A."/>
            <person name="Hensen N."/>
            <person name="Bonometti L."/>
            <person name="Westerberg I."/>
            <person name="Brannstrom I.O."/>
            <person name="Guillou S."/>
            <person name="Cros-Aarteil S."/>
            <person name="Calhoun S."/>
            <person name="Haridas S."/>
            <person name="Kuo A."/>
            <person name="Mondo S."/>
            <person name="Pangilinan J."/>
            <person name="Riley R."/>
            <person name="Labutti K."/>
            <person name="Andreopoulos B."/>
            <person name="Lipzen A."/>
            <person name="Chen C."/>
            <person name="Yanf M."/>
            <person name="Daum C."/>
            <person name="Ng V."/>
            <person name="Clum A."/>
            <person name="Ohm R."/>
            <person name="Martin F."/>
            <person name="Silar P."/>
            <person name="Natvig D."/>
            <person name="Lalanne C."/>
            <person name="Gautier V."/>
            <person name="Ament-Velasquez S.L."/>
            <person name="Kruys A."/>
            <person name="Hutchinson M.I."/>
            <person name="Powell A.J."/>
            <person name="Barry K."/>
            <person name="Miller A.N."/>
            <person name="Grigoriev I.V."/>
            <person name="Debuchy R."/>
            <person name="Gladieux P."/>
            <person name="Thoren M.H."/>
            <person name="Johannesson H."/>
        </authorList>
    </citation>
    <scope>NUCLEOTIDE SEQUENCE</scope>
    <source>
        <strain evidence="12">CBS 990.96</strain>
    </source>
</reference>
<accession>A0AAN7H0G3</accession>
<evidence type="ECO:0000256" key="1">
    <source>
        <dbReference type="ARBA" id="ARBA00004141"/>
    </source>
</evidence>
<protein>
    <recommendedName>
        <fullName evidence="10">Potassium transport protein</fullName>
    </recommendedName>
</protein>
<dbReference type="InterPro" id="IPR015958">
    <property type="entry name" value="Trk1_fungi"/>
</dbReference>
<feature type="region of interest" description="Disordered" evidence="11">
    <location>
        <begin position="174"/>
        <end position="211"/>
    </location>
</feature>
<feature type="transmembrane region" description="Helical" evidence="10">
    <location>
        <begin position="36"/>
        <end position="57"/>
    </location>
</feature>
<dbReference type="NCBIfam" id="TIGR00934">
    <property type="entry name" value="2a38euk"/>
    <property type="match status" value="1"/>
</dbReference>
<keyword evidence="4 10" id="KW-0633">Potassium transport</keyword>
<dbReference type="Proteomes" id="UP001301958">
    <property type="component" value="Unassembled WGS sequence"/>
</dbReference>
<evidence type="ECO:0000256" key="9">
    <source>
        <dbReference type="ARBA" id="ARBA00023136"/>
    </source>
</evidence>
<evidence type="ECO:0000256" key="8">
    <source>
        <dbReference type="ARBA" id="ARBA00023065"/>
    </source>
</evidence>
<keyword evidence="6 10" id="KW-0630">Potassium</keyword>
<dbReference type="InterPro" id="IPR051143">
    <property type="entry name" value="TrkH_K-transport"/>
</dbReference>
<dbReference type="PIRSF" id="PIRSF002450">
    <property type="entry name" value="K+_transpter_TRK"/>
    <property type="match status" value="1"/>
</dbReference>
<evidence type="ECO:0000256" key="5">
    <source>
        <dbReference type="ARBA" id="ARBA00022692"/>
    </source>
</evidence>
<dbReference type="AlphaFoldDB" id="A0AAN7H0G3"/>
<keyword evidence="13" id="KW-1185">Reference proteome</keyword>
<feature type="region of interest" description="Disordered" evidence="11">
    <location>
        <begin position="367"/>
        <end position="392"/>
    </location>
</feature>
<keyword evidence="8 10" id="KW-0406">Ion transport</keyword>
<proteinExistence type="inferred from homology"/>
<feature type="transmembrane region" description="Helical" evidence="10">
    <location>
        <begin position="756"/>
        <end position="774"/>
    </location>
</feature>
<gene>
    <name evidence="12" type="ORF">QBC38DRAFT_8542</name>
</gene>
<feature type="transmembrane region" description="Helical" evidence="10">
    <location>
        <begin position="573"/>
        <end position="593"/>
    </location>
</feature>
<feature type="compositionally biased region" description="Basic and acidic residues" evidence="11">
    <location>
        <begin position="298"/>
        <end position="308"/>
    </location>
</feature>
<dbReference type="PANTHER" id="PTHR31064">
    <property type="entry name" value="POTASSIUM TRANSPORT PROTEIN DDB_G0292412-RELATED"/>
    <property type="match status" value="1"/>
</dbReference>
<feature type="region of interest" description="Disordered" evidence="11">
    <location>
        <begin position="860"/>
        <end position="909"/>
    </location>
</feature>
<evidence type="ECO:0000313" key="13">
    <source>
        <dbReference type="Proteomes" id="UP001301958"/>
    </source>
</evidence>
<evidence type="ECO:0000256" key="4">
    <source>
        <dbReference type="ARBA" id="ARBA00022538"/>
    </source>
</evidence>
<evidence type="ECO:0000256" key="11">
    <source>
        <dbReference type="SAM" id="MobiDB-lite"/>
    </source>
</evidence>
<feature type="compositionally biased region" description="Basic and acidic residues" evidence="11">
    <location>
        <begin position="250"/>
        <end position="280"/>
    </location>
</feature>
<evidence type="ECO:0000313" key="12">
    <source>
        <dbReference type="EMBL" id="KAK4230806.1"/>
    </source>
</evidence>
<evidence type="ECO:0000256" key="6">
    <source>
        <dbReference type="ARBA" id="ARBA00022958"/>
    </source>
</evidence>
<organism evidence="12 13">
    <name type="scientific">Podospora fimiseda</name>
    <dbReference type="NCBI Taxonomy" id="252190"/>
    <lineage>
        <taxon>Eukaryota</taxon>
        <taxon>Fungi</taxon>
        <taxon>Dikarya</taxon>
        <taxon>Ascomycota</taxon>
        <taxon>Pezizomycotina</taxon>
        <taxon>Sordariomycetes</taxon>
        <taxon>Sordariomycetidae</taxon>
        <taxon>Sordariales</taxon>
        <taxon>Podosporaceae</taxon>
        <taxon>Podospora</taxon>
    </lineage>
</organism>
<keyword evidence="5 10" id="KW-0812">Transmembrane</keyword>
<dbReference type="GO" id="GO:1990573">
    <property type="term" value="P:potassium ion import across plasma membrane"/>
    <property type="evidence" value="ECO:0007669"/>
    <property type="project" value="TreeGrafter"/>
</dbReference>
<comment type="caution">
    <text evidence="12">The sequence shown here is derived from an EMBL/GenBank/DDBJ whole genome shotgun (WGS) entry which is preliminary data.</text>
</comment>
<feature type="transmembrane region" description="Helical" evidence="10">
    <location>
        <begin position="510"/>
        <end position="527"/>
    </location>
</feature>
<feature type="compositionally biased region" description="Basic and acidic residues" evidence="11">
    <location>
        <begin position="324"/>
        <end position="341"/>
    </location>
</feature>
<dbReference type="GO" id="GO:0140107">
    <property type="term" value="F:high-affinity potassium ion transmembrane transporter activity"/>
    <property type="evidence" value="ECO:0007669"/>
    <property type="project" value="TreeGrafter"/>
</dbReference>
<dbReference type="GO" id="GO:0030007">
    <property type="term" value="P:intracellular potassium ion homeostasis"/>
    <property type="evidence" value="ECO:0007669"/>
    <property type="project" value="UniProtKB-UniRule"/>
</dbReference>
<evidence type="ECO:0000256" key="3">
    <source>
        <dbReference type="ARBA" id="ARBA00022448"/>
    </source>
</evidence>
<evidence type="ECO:0000256" key="10">
    <source>
        <dbReference type="PIRNR" id="PIRNR002450"/>
    </source>
</evidence>